<feature type="transmembrane region" description="Helical" evidence="7">
    <location>
        <begin position="93"/>
        <end position="121"/>
    </location>
</feature>
<dbReference type="GeneID" id="108237429"/>
<comment type="similarity">
    <text evidence="2">Belongs to the TMEM54 family.</text>
</comment>
<dbReference type="KEGG" id="kmr:108237429"/>
<dbReference type="Proteomes" id="UP000264800">
    <property type="component" value="Unplaced"/>
</dbReference>
<sequence length="247" mass="27034">MSRSGLCCASLKDGKVLMKMGLALVLVGHVNFLLGALVHGTVLRHIHVKARIGTLLYAISNVIAIVAGLMGIISGITAIVLSKNKKIRTLKWVLLVFSFLAGLLGAASATGLSVSVVTAMIHKGTKILKTHCKALNRTIDSSRITYECEFDPTRLYTTIVILWVPVVVMSIVELVFAFRCFAVCTSFLHLCPCRKRPRSSRMRLQRRGETPTPAPTPAPAPNTRAEDEPTEQDDLLDSSTVKRSHWM</sequence>
<dbReference type="OMA" id="GICCANL"/>
<protein>
    <submittedName>
        <fullName evidence="8">Transmembrane protein 54a</fullName>
    </submittedName>
</protein>
<reference evidence="8" key="2">
    <citation type="submission" date="2025-09" db="UniProtKB">
        <authorList>
            <consortium name="Ensembl"/>
        </authorList>
    </citation>
    <scope>IDENTIFICATION</scope>
</reference>
<evidence type="ECO:0000313" key="9">
    <source>
        <dbReference type="Proteomes" id="UP000264800"/>
    </source>
</evidence>
<dbReference type="AlphaFoldDB" id="A0A3Q3B2X1"/>
<name>A0A3Q3B2X1_KRYMA</name>
<feature type="transmembrane region" description="Helical" evidence="7">
    <location>
        <begin position="21"/>
        <end position="43"/>
    </location>
</feature>
<dbReference type="CTD" id="393318"/>
<feature type="transmembrane region" description="Helical" evidence="7">
    <location>
        <begin position="55"/>
        <end position="81"/>
    </location>
</feature>
<evidence type="ECO:0000256" key="3">
    <source>
        <dbReference type="ARBA" id="ARBA00022692"/>
    </source>
</evidence>
<dbReference type="PANTHER" id="PTHR31258">
    <property type="entry name" value="KERATINOCYTE-ASSOCIATED PROTEIN 3"/>
    <property type="match status" value="1"/>
</dbReference>
<keyword evidence="3 7" id="KW-0812">Transmembrane</keyword>
<keyword evidence="4 7" id="KW-1133">Transmembrane helix</keyword>
<evidence type="ECO:0000256" key="6">
    <source>
        <dbReference type="SAM" id="MobiDB-lite"/>
    </source>
</evidence>
<dbReference type="GO" id="GO:0016020">
    <property type="term" value="C:membrane"/>
    <property type="evidence" value="ECO:0007669"/>
    <property type="project" value="UniProtKB-SubCell"/>
</dbReference>
<keyword evidence="5 7" id="KW-0472">Membrane</keyword>
<dbReference type="RefSeq" id="XP_017274331.1">
    <property type="nucleotide sequence ID" value="XM_017418842.3"/>
</dbReference>
<feature type="region of interest" description="Disordered" evidence="6">
    <location>
        <begin position="201"/>
        <end position="247"/>
    </location>
</feature>
<dbReference type="InterPro" id="IPR020977">
    <property type="entry name" value="Beta-casein-like"/>
</dbReference>
<evidence type="ECO:0000256" key="7">
    <source>
        <dbReference type="SAM" id="Phobius"/>
    </source>
</evidence>
<dbReference type="Ensembl" id="ENSKMAT00000018601.1">
    <property type="protein sequence ID" value="ENSKMAP00000018344.1"/>
    <property type="gene ID" value="ENSKMAG00000013667.1"/>
</dbReference>
<dbReference type="OrthoDB" id="9389418at2759"/>
<keyword evidence="9" id="KW-1185">Reference proteome</keyword>
<dbReference type="GeneTree" id="ENSGT00390000004700"/>
<evidence type="ECO:0000256" key="1">
    <source>
        <dbReference type="ARBA" id="ARBA00004141"/>
    </source>
</evidence>
<dbReference type="STRING" id="37003.ENSKMAP00000018344"/>
<evidence type="ECO:0000256" key="4">
    <source>
        <dbReference type="ARBA" id="ARBA00022989"/>
    </source>
</evidence>
<feature type="transmembrane region" description="Helical" evidence="7">
    <location>
        <begin position="160"/>
        <end position="193"/>
    </location>
</feature>
<evidence type="ECO:0000256" key="5">
    <source>
        <dbReference type="ARBA" id="ARBA00023136"/>
    </source>
</evidence>
<organism evidence="8 9">
    <name type="scientific">Kryptolebias marmoratus</name>
    <name type="common">Mangrove killifish</name>
    <name type="synonym">Rivulus marmoratus</name>
    <dbReference type="NCBI Taxonomy" id="37003"/>
    <lineage>
        <taxon>Eukaryota</taxon>
        <taxon>Metazoa</taxon>
        <taxon>Chordata</taxon>
        <taxon>Craniata</taxon>
        <taxon>Vertebrata</taxon>
        <taxon>Euteleostomi</taxon>
        <taxon>Actinopterygii</taxon>
        <taxon>Neopterygii</taxon>
        <taxon>Teleostei</taxon>
        <taxon>Neoteleostei</taxon>
        <taxon>Acanthomorphata</taxon>
        <taxon>Ovalentaria</taxon>
        <taxon>Atherinomorphae</taxon>
        <taxon>Cyprinodontiformes</taxon>
        <taxon>Rivulidae</taxon>
        <taxon>Kryptolebias</taxon>
    </lineage>
</organism>
<dbReference type="Pfam" id="PF12304">
    <property type="entry name" value="BCLP"/>
    <property type="match status" value="1"/>
</dbReference>
<proteinExistence type="inferred from homology"/>
<comment type="subcellular location">
    <subcellularLocation>
        <location evidence="1">Membrane</location>
        <topology evidence="1">Multi-pass membrane protein</topology>
    </subcellularLocation>
</comment>
<evidence type="ECO:0000256" key="2">
    <source>
        <dbReference type="ARBA" id="ARBA00011030"/>
    </source>
</evidence>
<reference evidence="8" key="1">
    <citation type="submission" date="2025-08" db="UniProtKB">
        <authorList>
            <consortium name="Ensembl"/>
        </authorList>
    </citation>
    <scope>IDENTIFICATION</scope>
</reference>
<dbReference type="PANTHER" id="PTHR31258:SF5">
    <property type="entry name" value="TMEM54 PROTEIN-RELATED"/>
    <property type="match status" value="1"/>
</dbReference>
<accession>A0A3Q3B2X1</accession>
<evidence type="ECO:0000313" key="8">
    <source>
        <dbReference type="Ensembl" id="ENSKMAP00000018344.1"/>
    </source>
</evidence>